<dbReference type="SMART" id="SM00028">
    <property type="entry name" value="TPR"/>
    <property type="match status" value="1"/>
</dbReference>
<protein>
    <submittedName>
        <fullName evidence="4">Tetratricopeptide repeat-containing protein</fullName>
    </submittedName>
</protein>
<reference evidence="4 5" key="1">
    <citation type="submission" date="2016-09" db="EMBL/GenBank/DDBJ databases">
        <authorList>
            <person name="Capua I."/>
            <person name="De Benedictis P."/>
            <person name="Joannis T."/>
            <person name="Lombin L.H."/>
            <person name="Cattoli G."/>
        </authorList>
    </citation>
    <scope>NUCLEOTIDE SEQUENCE [LARGE SCALE GENOMIC DNA]</scope>
    <source>
        <strain evidence="4 5">A7P-90m</strain>
    </source>
</reference>
<keyword evidence="5" id="KW-1185">Reference proteome</keyword>
<dbReference type="SUPFAM" id="SSF48452">
    <property type="entry name" value="TPR-like"/>
    <property type="match status" value="1"/>
</dbReference>
<sequence>MNQKPSISVAKVLIDGFHLSEAKICLEQLLSENNKDDQALYLMGNIARREGHFAKAINYYNAALEANPGNKAAESGIEMLNEILAYRNTDLINP</sequence>
<keyword evidence="2 3" id="KW-0802">TPR repeat</keyword>
<evidence type="ECO:0000313" key="4">
    <source>
        <dbReference type="EMBL" id="SDC43079.1"/>
    </source>
</evidence>
<dbReference type="STRING" id="1640674.SAMN05216323_103119"/>
<dbReference type="InterPro" id="IPR011990">
    <property type="entry name" value="TPR-like_helical_dom_sf"/>
</dbReference>
<proteinExistence type="predicted"/>
<evidence type="ECO:0000256" key="2">
    <source>
        <dbReference type="ARBA" id="ARBA00022803"/>
    </source>
</evidence>
<organism evidence="4 5">
    <name type="scientific">Williamwhitmania taraxaci</name>
    <dbReference type="NCBI Taxonomy" id="1640674"/>
    <lineage>
        <taxon>Bacteria</taxon>
        <taxon>Pseudomonadati</taxon>
        <taxon>Bacteroidota</taxon>
        <taxon>Bacteroidia</taxon>
        <taxon>Bacteroidales</taxon>
        <taxon>Williamwhitmaniaceae</taxon>
        <taxon>Williamwhitmania</taxon>
    </lineage>
</organism>
<dbReference type="PROSITE" id="PS50005">
    <property type="entry name" value="TPR"/>
    <property type="match status" value="1"/>
</dbReference>
<dbReference type="Gene3D" id="1.25.40.10">
    <property type="entry name" value="Tetratricopeptide repeat domain"/>
    <property type="match status" value="1"/>
</dbReference>
<gene>
    <name evidence="4" type="ORF">SAMN05216323_103119</name>
</gene>
<evidence type="ECO:0000313" key="5">
    <source>
        <dbReference type="Proteomes" id="UP000199452"/>
    </source>
</evidence>
<accession>A0A1G6LIP3</accession>
<dbReference type="RefSeq" id="WP_092438284.1">
    <property type="nucleotide sequence ID" value="NZ_FMYP01000031.1"/>
</dbReference>
<keyword evidence="1" id="KW-0677">Repeat</keyword>
<feature type="repeat" description="TPR" evidence="3">
    <location>
        <begin position="37"/>
        <end position="70"/>
    </location>
</feature>
<dbReference type="OrthoDB" id="1122525at2"/>
<dbReference type="InterPro" id="IPR019734">
    <property type="entry name" value="TPR_rpt"/>
</dbReference>
<dbReference type="EMBL" id="FMYP01000031">
    <property type="protein sequence ID" value="SDC43079.1"/>
    <property type="molecule type" value="Genomic_DNA"/>
</dbReference>
<name>A0A1G6LIP3_9BACT</name>
<evidence type="ECO:0000256" key="3">
    <source>
        <dbReference type="PROSITE-ProRule" id="PRU00339"/>
    </source>
</evidence>
<dbReference type="Pfam" id="PF07719">
    <property type="entry name" value="TPR_2"/>
    <property type="match status" value="1"/>
</dbReference>
<dbReference type="InterPro" id="IPR013105">
    <property type="entry name" value="TPR_2"/>
</dbReference>
<dbReference type="Proteomes" id="UP000199452">
    <property type="component" value="Unassembled WGS sequence"/>
</dbReference>
<dbReference type="AlphaFoldDB" id="A0A1G6LIP3"/>
<evidence type="ECO:0000256" key="1">
    <source>
        <dbReference type="ARBA" id="ARBA00022737"/>
    </source>
</evidence>